<sequence length="323" mass="36084">MSHLGVSVNVGQHHKPDVVKSCRLQPSAVDPQGHGPSRPARRRLWSQLRGAAIDDAQRQMGDFYVPPTFHLHSTGPVPQRRPEASLDIGWALVKICNGHKTMEKAKKAVSNFLSQDGKHKTTVDEDVREAVTEEHVYPEQHEQIVTAVNREVHQDHHQTVIQPIKAKETVPEKHTYNAVPVEHKTVEHGNKEDVQAALQKDAANYVNSSTTHDTKRTATAAPAVQGEHTQHHVHHHIQHVIEKETIQPEYIHTTVPVHETHHAKPIHHEATVLPAKSLEEYTASRGDLQAHPTNKVKEFPGCPTLKDKSLESKSQGQQAIHGH</sequence>
<dbReference type="GeneID" id="63740570"/>
<organism evidence="2 3">
    <name type="scientific">Metarhizium album (strain ARSEF 1941)</name>
    <dbReference type="NCBI Taxonomy" id="1081103"/>
    <lineage>
        <taxon>Eukaryota</taxon>
        <taxon>Fungi</taxon>
        <taxon>Dikarya</taxon>
        <taxon>Ascomycota</taxon>
        <taxon>Pezizomycotina</taxon>
        <taxon>Sordariomycetes</taxon>
        <taxon>Hypocreomycetidae</taxon>
        <taxon>Hypocreales</taxon>
        <taxon>Clavicipitaceae</taxon>
        <taxon>Metarhizium</taxon>
    </lineage>
</organism>
<dbReference type="HOGENOM" id="CLU_047590_0_1_1"/>
<dbReference type="RefSeq" id="XP_040677076.1">
    <property type="nucleotide sequence ID" value="XM_040824913.1"/>
</dbReference>
<dbReference type="PANTHER" id="PTHR38703">
    <property type="entry name" value="CHROMOSOME 8, WHOLE GENOME SHOTGUN SEQUENCE"/>
    <property type="match status" value="1"/>
</dbReference>
<protein>
    <submittedName>
        <fullName evidence="2">Allergen</fullName>
    </submittedName>
</protein>
<dbReference type="AlphaFoldDB" id="A0A0B2WSS9"/>
<feature type="region of interest" description="Disordered" evidence="1">
    <location>
        <begin position="286"/>
        <end position="323"/>
    </location>
</feature>
<proteinExistence type="predicted"/>
<accession>A0A0B2WSS9</accession>
<gene>
    <name evidence="2" type="ORF">MAM_06115</name>
</gene>
<feature type="region of interest" description="Disordered" evidence="1">
    <location>
        <begin position="205"/>
        <end position="233"/>
    </location>
</feature>
<dbReference type="PANTHER" id="PTHR38703:SF1">
    <property type="entry name" value="ALLERGEN"/>
    <property type="match status" value="1"/>
</dbReference>
<reference evidence="2 3" key="1">
    <citation type="journal article" date="2014" name="Proc. Natl. Acad. Sci. U.S.A.">
        <title>Trajectory and genomic determinants of fungal-pathogen speciation and host adaptation.</title>
        <authorList>
            <person name="Hu X."/>
            <person name="Xiao G."/>
            <person name="Zheng P."/>
            <person name="Shang Y."/>
            <person name="Su Y."/>
            <person name="Zhang X."/>
            <person name="Liu X."/>
            <person name="Zhan S."/>
            <person name="St Leger R.J."/>
            <person name="Wang C."/>
        </authorList>
    </citation>
    <scope>NUCLEOTIDE SEQUENCE [LARGE SCALE GENOMIC DNA]</scope>
    <source>
        <strain evidence="2 3">ARSEF 1941</strain>
    </source>
</reference>
<feature type="region of interest" description="Disordered" evidence="1">
    <location>
        <begin position="1"/>
        <end position="40"/>
    </location>
</feature>
<dbReference type="STRING" id="1081103.A0A0B2WSS9"/>
<comment type="caution">
    <text evidence="2">The sequence shown here is derived from an EMBL/GenBank/DDBJ whole genome shotgun (WGS) entry which is preliminary data.</text>
</comment>
<name>A0A0B2WSS9_METAS</name>
<dbReference type="Proteomes" id="UP000030816">
    <property type="component" value="Unassembled WGS sequence"/>
</dbReference>
<dbReference type="EMBL" id="AZHE01000018">
    <property type="protein sequence ID" value="KHN96010.1"/>
    <property type="molecule type" value="Genomic_DNA"/>
</dbReference>
<evidence type="ECO:0000313" key="2">
    <source>
        <dbReference type="EMBL" id="KHN96010.1"/>
    </source>
</evidence>
<evidence type="ECO:0000313" key="3">
    <source>
        <dbReference type="Proteomes" id="UP000030816"/>
    </source>
</evidence>
<keyword evidence="3" id="KW-1185">Reference proteome</keyword>
<feature type="compositionally biased region" description="Polar residues" evidence="1">
    <location>
        <begin position="312"/>
        <end position="323"/>
    </location>
</feature>
<dbReference type="OrthoDB" id="2118965at2759"/>
<evidence type="ECO:0000256" key="1">
    <source>
        <dbReference type="SAM" id="MobiDB-lite"/>
    </source>
</evidence>